<reference evidence="13" key="1">
    <citation type="submission" date="2023-07" db="EMBL/GenBank/DDBJ databases">
        <title>Chromosome-level genome assembly of Artemia franciscana.</title>
        <authorList>
            <person name="Jo E."/>
        </authorList>
    </citation>
    <scope>NUCLEOTIDE SEQUENCE</scope>
    <source>
        <tissue evidence="13">Whole body</tissue>
    </source>
</reference>
<dbReference type="CDD" id="cd00190">
    <property type="entry name" value="Tryp_SPc"/>
    <property type="match status" value="1"/>
</dbReference>
<feature type="signal peptide" evidence="10">
    <location>
        <begin position="1"/>
        <end position="23"/>
    </location>
</feature>
<keyword evidence="5 9" id="KW-0378">Hydrolase</keyword>
<evidence type="ECO:0000313" key="14">
    <source>
        <dbReference type="Proteomes" id="UP001187531"/>
    </source>
</evidence>
<dbReference type="FunFam" id="2.40.10.10:FF:000006">
    <property type="entry name" value="Serine proteinase stubble"/>
    <property type="match status" value="1"/>
</dbReference>
<dbReference type="PROSITE" id="PS00134">
    <property type="entry name" value="TRYPSIN_HIS"/>
    <property type="match status" value="1"/>
</dbReference>
<dbReference type="Gene3D" id="2.40.10.10">
    <property type="entry name" value="Trypsin-like serine proteases"/>
    <property type="match status" value="1"/>
</dbReference>
<dbReference type="PANTHER" id="PTHR24264">
    <property type="entry name" value="TRYPSIN-RELATED"/>
    <property type="match status" value="1"/>
</dbReference>
<keyword evidence="4 10" id="KW-0732">Signal</keyword>
<accession>A0AA88IIX3</accession>
<dbReference type="EMBL" id="JAVRJZ010000006">
    <property type="protein sequence ID" value="KAK2721772.1"/>
    <property type="molecule type" value="Genomic_DNA"/>
</dbReference>
<evidence type="ECO:0000313" key="13">
    <source>
        <dbReference type="EMBL" id="KAK2721772.1"/>
    </source>
</evidence>
<dbReference type="PANTHER" id="PTHR24264:SF65">
    <property type="entry name" value="SRCR DOMAIN-CONTAINING PROTEIN"/>
    <property type="match status" value="1"/>
</dbReference>
<dbReference type="PROSITE" id="PS00135">
    <property type="entry name" value="TRYPSIN_SER"/>
    <property type="match status" value="1"/>
</dbReference>
<evidence type="ECO:0000256" key="5">
    <source>
        <dbReference type="ARBA" id="ARBA00022801"/>
    </source>
</evidence>
<dbReference type="InterPro" id="IPR001254">
    <property type="entry name" value="Trypsin_dom"/>
</dbReference>
<comment type="subcellular location">
    <subcellularLocation>
        <location evidence="1 10">Secreted</location>
    </subcellularLocation>
</comment>
<evidence type="ECO:0000256" key="1">
    <source>
        <dbReference type="ARBA" id="ARBA00004613"/>
    </source>
</evidence>
<dbReference type="InterPro" id="IPR018114">
    <property type="entry name" value="TRYPSIN_HIS"/>
</dbReference>
<organism evidence="13 14">
    <name type="scientific">Artemia franciscana</name>
    <name type="common">Brine shrimp</name>
    <name type="synonym">Artemia sanfranciscana</name>
    <dbReference type="NCBI Taxonomy" id="6661"/>
    <lineage>
        <taxon>Eukaryota</taxon>
        <taxon>Metazoa</taxon>
        <taxon>Ecdysozoa</taxon>
        <taxon>Arthropoda</taxon>
        <taxon>Crustacea</taxon>
        <taxon>Branchiopoda</taxon>
        <taxon>Anostraca</taxon>
        <taxon>Artemiidae</taxon>
        <taxon>Artemia</taxon>
    </lineage>
</organism>
<evidence type="ECO:0000256" key="6">
    <source>
        <dbReference type="ARBA" id="ARBA00022825"/>
    </source>
</evidence>
<feature type="domain" description="Peptidase S1" evidence="11">
    <location>
        <begin position="187"/>
        <end position="428"/>
    </location>
</feature>
<comment type="domain">
    <text evidence="10">The clip domain consists of 35-55 residues which are 'knitted' together usually by 3 conserved disulfide bonds forming a clip-like compact structure.</text>
</comment>
<dbReference type="SMART" id="SM00680">
    <property type="entry name" value="CLIP"/>
    <property type="match status" value="1"/>
</dbReference>
<dbReference type="PROSITE" id="PS50240">
    <property type="entry name" value="TRYPSIN_DOM"/>
    <property type="match status" value="1"/>
</dbReference>
<dbReference type="InterPro" id="IPR050127">
    <property type="entry name" value="Serine_Proteases_S1"/>
</dbReference>
<keyword evidence="2 10" id="KW-0964">Secreted</keyword>
<evidence type="ECO:0000256" key="10">
    <source>
        <dbReference type="RuleBase" id="RU366078"/>
    </source>
</evidence>
<evidence type="ECO:0000259" key="12">
    <source>
        <dbReference type="PROSITE" id="PS51888"/>
    </source>
</evidence>
<dbReference type="AlphaFoldDB" id="A0AA88IIX3"/>
<dbReference type="GO" id="GO:0004252">
    <property type="term" value="F:serine-type endopeptidase activity"/>
    <property type="evidence" value="ECO:0007669"/>
    <property type="project" value="UniProtKB-UniRule"/>
</dbReference>
<evidence type="ECO:0000259" key="11">
    <source>
        <dbReference type="PROSITE" id="PS50240"/>
    </source>
</evidence>
<dbReference type="SUPFAM" id="SSF50494">
    <property type="entry name" value="Trypsin-like serine proteases"/>
    <property type="match status" value="1"/>
</dbReference>
<dbReference type="Pfam" id="PF12032">
    <property type="entry name" value="CLIP"/>
    <property type="match status" value="1"/>
</dbReference>
<dbReference type="InterPro" id="IPR001314">
    <property type="entry name" value="Peptidase_S1A"/>
</dbReference>
<comment type="similarity">
    <text evidence="8 10">Belongs to the peptidase S1 family. CLIP subfamily.</text>
</comment>
<evidence type="ECO:0000256" key="7">
    <source>
        <dbReference type="ARBA" id="ARBA00023157"/>
    </source>
</evidence>
<proteinExistence type="inferred from homology"/>
<dbReference type="PRINTS" id="PR00722">
    <property type="entry name" value="CHYMOTRYPSIN"/>
</dbReference>
<dbReference type="GO" id="GO:0006508">
    <property type="term" value="P:proteolysis"/>
    <property type="evidence" value="ECO:0007669"/>
    <property type="project" value="UniProtKB-KW"/>
</dbReference>
<evidence type="ECO:0000256" key="2">
    <source>
        <dbReference type="ARBA" id="ARBA00022525"/>
    </source>
</evidence>
<dbReference type="EC" id="3.4.21.-" evidence="9"/>
<dbReference type="GO" id="GO:0005615">
    <property type="term" value="C:extracellular space"/>
    <property type="evidence" value="ECO:0007669"/>
    <property type="project" value="TreeGrafter"/>
</dbReference>
<gene>
    <name evidence="13" type="ORF">QYM36_003923</name>
</gene>
<name>A0AA88IIX3_ARTSF</name>
<dbReference type="Proteomes" id="UP001187531">
    <property type="component" value="Unassembled WGS sequence"/>
</dbReference>
<dbReference type="PROSITE" id="PS51888">
    <property type="entry name" value="CLIP"/>
    <property type="match status" value="1"/>
</dbReference>
<keyword evidence="6 9" id="KW-0720">Serine protease</keyword>
<evidence type="ECO:0000256" key="8">
    <source>
        <dbReference type="ARBA" id="ARBA00024195"/>
    </source>
</evidence>
<evidence type="ECO:0000256" key="9">
    <source>
        <dbReference type="RuleBase" id="RU363034"/>
    </source>
</evidence>
<dbReference type="InterPro" id="IPR009003">
    <property type="entry name" value="Peptidase_S1_PA"/>
</dbReference>
<comment type="caution">
    <text evidence="13">The sequence shown here is derived from an EMBL/GenBank/DDBJ whole genome shotgun (WGS) entry which is preliminary data.</text>
</comment>
<dbReference type="InterPro" id="IPR033116">
    <property type="entry name" value="TRYPSIN_SER"/>
</dbReference>
<protein>
    <recommendedName>
        <fullName evidence="10">CLIP domain-containing serine protease</fullName>
        <ecNumber evidence="9">3.4.21.-</ecNumber>
    </recommendedName>
</protein>
<dbReference type="SMART" id="SM00020">
    <property type="entry name" value="Tryp_SPc"/>
    <property type="match status" value="1"/>
</dbReference>
<dbReference type="InterPro" id="IPR038565">
    <property type="entry name" value="CLIP_sf"/>
</dbReference>
<keyword evidence="14" id="KW-1185">Reference proteome</keyword>
<dbReference type="Gene3D" id="3.30.1640.30">
    <property type="match status" value="1"/>
</dbReference>
<dbReference type="InterPro" id="IPR043504">
    <property type="entry name" value="Peptidase_S1_PA_chymotrypsin"/>
</dbReference>
<evidence type="ECO:0000256" key="4">
    <source>
        <dbReference type="ARBA" id="ARBA00022729"/>
    </source>
</evidence>
<dbReference type="InterPro" id="IPR022700">
    <property type="entry name" value="CLIP"/>
</dbReference>
<keyword evidence="7" id="KW-1015">Disulfide bond</keyword>
<sequence length="441" mass="48824">MDYIQCFVIFSFLLCSILDITLCDPQDIFFENPANRPDEVTNKAMLLAKGPGKSCYDPNNIPGVCRKLIECPQISRIASSISVGNNLQYLQKSLCGYFGTNFVGYYCCPIPGARPQQVPQVSIHTARPQQIIPAKPLASSTLKQINNEGSNKDKVTESVGGILKIKATSPSVNSKWCGLSNVTDTRIIGGKEAIVGEWPWAALLKDITSEALFCGGALITNQHILTAAHCVIDMSPKNLQVRLREHNISSTSDGITYDIQVQRIVQHPDYDQRLNAHDLAILELKNAVYFTDRVRPICVPKFPLWKNKDASRFKGTVVGWGRKDFNDVLPSSVLKEVDLPLQPQEVCSKAYSSFKNIIINDRVFCAGDLRGSRDSCQGDSGGPFMLLRRGRYMVAGVVSSGYRCGEPGFPGIYTDVQKYFTWIKRSVGTSFAEELDLAYES</sequence>
<feature type="domain" description="Clip" evidence="12">
    <location>
        <begin position="54"/>
        <end position="108"/>
    </location>
</feature>
<evidence type="ECO:0000256" key="3">
    <source>
        <dbReference type="ARBA" id="ARBA00022670"/>
    </source>
</evidence>
<feature type="chain" id="PRO_5041516486" description="CLIP domain-containing serine protease" evidence="10">
    <location>
        <begin position="24"/>
        <end position="441"/>
    </location>
</feature>
<keyword evidence="3 9" id="KW-0645">Protease</keyword>
<dbReference type="Pfam" id="PF00089">
    <property type="entry name" value="Trypsin"/>
    <property type="match status" value="1"/>
</dbReference>